<evidence type="ECO:0000256" key="5">
    <source>
        <dbReference type="ARBA" id="ARBA00022833"/>
    </source>
</evidence>
<keyword evidence="4" id="KW-0378">Hydrolase</keyword>
<sequence length="138" mass="15514">MKYPLLGKWLLTGSKHSVNPNDAANYLMGIFKDKVQEHFYCLCLDTKNQIIHERTIFMGSLNASIVHLREIFHTAIKHSADAVIVAHNHPSGDPAPSREDVQVTERLVKAGEHIGIEVLDHIVIGDETYYSLKEKGLI</sequence>
<gene>
    <name evidence="8" type="ORF">J2S00_003882</name>
</gene>
<evidence type="ECO:0000256" key="4">
    <source>
        <dbReference type="ARBA" id="ARBA00022801"/>
    </source>
</evidence>
<organism evidence="8 9">
    <name type="scientific">Caldalkalibacillus uzonensis</name>
    <dbReference type="NCBI Taxonomy" id="353224"/>
    <lineage>
        <taxon>Bacteria</taxon>
        <taxon>Bacillati</taxon>
        <taxon>Bacillota</taxon>
        <taxon>Bacilli</taxon>
        <taxon>Bacillales</taxon>
        <taxon>Bacillaceae</taxon>
        <taxon>Caldalkalibacillus</taxon>
    </lineage>
</organism>
<dbReference type="PROSITE" id="PS01302">
    <property type="entry name" value="UPF0758"/>
    <property type="match status" value="1"/>
</dbReference>
<keyword evidence="9" id="KW-1185">Reference proteome</keyword>
<comment type="similarity">
    <text evidence="1">Belongs to the UPF0758 family.</text>
</comment>
<keyword evidence="3" id="KW-0479">Metal-binding</keyword>
<dbReference type="PROSITE" id="PS50249">
    <property type="entry name" value="MPN"/>
    <property type="match status" value="1"/>
</dbReference>
<dbReference type="Proteomes" id="UP001232445">
    <property type="component" value="Unassembled WGS sequence"/>
</dbReference>
<keyword evidence="2" id="KW-0645">Protease</keyword>
<keyword evidence="5" id="KW-0862">Zinc</keyword>
<reference evidence="8 9" key="1">
    <citation type="submission" date="2023-07" db="EMBL/GenBank/DDBJ databases">
        <title>Genomic Encyclopedia of Type Strains, Phase IV (KMG-IV): sequencing the most valuable type-strain genomes for metagenomic binning, comparative biology and taxonomic classification.</title>
        <authorList>
            <person name="Goeker M."/>
        </authorList>
    </citation>
    <scope>NUCLEOTIDE SEQUENCE [LARGE SCALE GENOMIC DNA]</scope>
    <source>
        <strain evidence="8 9">DSM 17740</strain>
    </source>
</reference>
<dbReference type="InterPro" id="IPR025657">
    <property type="entry name" value="RadC_JAB"/>
</dbReference>
<evidence type="ECO:0000256" key="6">
    <source>
        <dbReference type="ARBA" id="ARBA00023049"/>
    </source>
</evidence>
<dbReference type="CDD" id="cd08071">
    <property type="entry name" value="MPN_DUF2466"/>
    <property type="match status" value="1"/>
</dbReference>
<dbReference type="PANTHER" id="PTHR30471">
    <property type="entry name" value="DNA REPAIR PROTEIN RADC"/>
    <property type="match status" value="1"/>
</dbReference>
<dbReference type="PANTHER" id="PTHR30471:SF3">
    <property type="entry name" value="UPF0758 PROTEIN YEES-RELATED"/>
    <property type="match status" value="1"/>
</dbReference>
<proteinExistence type="inferred from homology"/>
<evidence type="ECO:0000259" key="7">
    <source>
        <dbReference type="PROSITE" id="PS50249"/>
    </source>
</evidence>
<dbReference type="Pfam" id="PF04002">
    <property type="entry name" value="RadC"/>
    <property type="match status" value="1"/>
</dbReference>
<evidence type="ECO:0000313" key="8">
    <source>
        <dbReference type="EMBL" id="MDQ0341038.1"/>
    </source>
</evidence>
<evidence type="ECO:0000313" key="9">
    <source>
        <dbReference type="Proteomes" id="UP001232445"/>
    </source>
</evidence>
<protein>
    <submittedName>
        <fullName evidence="8">DNA repair protein RadC</fullName>
    </submittedName>
</protein>
<dbReference type="SUPFAM" id="SSF102712">
    <property type="entry name" value="JAB1/MPN domain"/>
    <property type="match status" value="1"/>
</dbReference>
<dbReference type="InterPro" id="IPR037518">
    <property type="entry name" value="MPN"/>
</dbReference>
<comment type="caution">
    <text evidence="8">The sequence shown here is derived from an EMBL/GenBank/DDBJ whole genome shotgun (WGS) entry which is preliminary data.</text>
</comment>
<dbReference type="Gene3D" id="3.40.140.10">
    <property type="entry name" value="Cytidine Deaminase, domain 2"/>
    <property type="match status" value="1"/>
</dbReference>
<evidence type="ECO:0000256" key="3">
    <source>
        <dbReference type="ARBA" id="ARBA00022723"/>
    </source>
</evidence>
<evidence type="ECO:0000256" key="1">
    <source>
        <dbReference type="ARBA" id="ARBA00010243"/>
    </source>
</evidence>
<dbReference type="InterPro" id="IPR001405">
    <property type="entry name" value="UPF0758"/>
</dbReference>
<keyword evidence="6" id="KW-0482">Metalloprotease</keyword>
<dbReference type="InterPro" id="IPR020891">
    <property type="entry name" value="UPF0758_CS"/>
</dbReference>
<dbReference type="NCBIfam" id="TIGR00608">
    <property type="entry name" value="radc"/>
    <property type="match status" value="1"/>
</dbReference>
<evidence type="ECO:0000256" key="2">
    <source>
        <dbReference type="ARBA" id="ARBA00022670"/>
    </source>
</evidence>
<name>A0ABU0CY21_9BACI</name>
<dbReference type="EMBL" id="JAUSUQ010000029">
    <property type="protein sequence ID" value="MDQ0341038.1"/>
    <property type="molecule type" value="Genomic_DNA"/>
</dbReference>
<feature type="domain" description="MPN" evidence="7">
    <location>
        <begin position="16"/>
        <end position="138"/>
    </location>
</feature>
<accession>A0ABU0CY21</accession>